<name>A0A183NAT5_9TREM</name>
<protein>
    <submittedName>
        <fullName evidence="1">Uncharacterized protein</fullName>
    </submittedName>
</protein>
<keyword evidence="2" id="KW-1185">Reference proteome</keyword>
<organism evidence="1 2">
    <name type="scientific">Schistosoma margrebowiei</name>
    <dbReference type="NCBI Taxonomy" id="48269"/>
    <lineage>
        <taxon>Eukaryota</taxon>
        <taxon>Metazoa</taxon>
        <taxon>Spiralia</taxon>
        <taxon>Lophotrochozoa</taxon>
        <taxon>Platyhelminthes</taxon>
        <taxon>Trematoda</taxon>
        <taxon>Digenea</taxon>
        <taxon>Strigeidida</taxon>
        <taxon>Schistosomatoidea</taxon>
        <taxon>Schistosomatidae</taxon>
        <taxon>Schistosoma</taxon>
    </lineage>
</organism>
<dbReference type="AlphaFoldDB" id="A0A183NAT5"/>
<proteinExistence type="predicted"/>
<dbReference type="Proteomes" id="UP000277204">
    <property type="component" value="Unassembled WGS sequence"/>
</dbReference>
<accession>A0A183NAT5</accession>
<reference evidence="1 2" key="1">
    <citation type="submission" date="2018-11" db="EMBL/GenBank/DDBJ databases">
        <authorList>
            <consortium name="Pathogen Informatics"/>
        </authorList>
    </citation>
    <scope>NUCLEOTIDE SEQUENCE [LARGE SCALE GENOMIC DNA]</scope>
    <source>
        <strain evidence="1 2">Zambia</strain>
    </source>
</reference>
<sequence>MFYSMEKELLWITIGRGSKRQSLQHVMRSWVTRSSITRNGSLLLHWIRFKKGGTRKQQSIPAEQEQKKPRH</sequence>
<dbReference type="EMBL" id="UZAI01021310">
    <property type="protein sequence ID" value="VDP55093.1"/>
    <property type="molecule type" value="Genomic_DNA"/>
</dbReference>
<evidence type="ECO:0000313" key="2">
    <source>
        <dbReference type="Proteomes" id="UP000277204"/>
    </source>
</evidence>
<evidence type="ECO:0000313" key="1">
    <source>
        <dbReference type="EMBL" id="VDP55093.1"/>
    </source>
</evidence>
<gene>
    <name evidence="1" type="ORF">SMRZ_LOCUS25410</name>
</gene>